<evidence type="ECO:0000313" key="1">
    <source>
        <dbReference type="EMBL" id="XBS70564.1"/>
    </source>
</evidence>
<proteinExistence type="predicted"/>
<accession>A0AAU7QC04</accession>
<protein>
    <submittedName>
        <fullName evidence="1">Uncharacterized protein</fullName>
    </submittedName>
</protein>
<dbReference type="AlphaFoldDB" id="A0AAU7QC04"/>
<gene>
    <name evidence="1" type="ORF">ABK905_05075</name>
</gene>
<organism evidence="1">
    <name type="scientific">Acerihabitans sp. KWT182</name>
    <dbReference type="NCBI Taxonomy" id="3157919"/>
    <lineage>
        <taxon>Bacteria</taxon>
        <taxon>Pseudomonadati</taxon>
        <taxon>Pseudomonadota</taxon>
        <taxon>Gammaproteobacteria</taxon>
        <taxon>Enterobacterales</taxon>
        <taxon>Pectobacteriaceae</taxon>
        <taxon>Acerihabitans</taxon>
    </lineage>
</organism>
<dbReference type="EMBL" id="CP157947">
    <property type="protein sequence ID" value="XBS70564.1"/>
    <property type="molecule type" value="Genomic_DNA"/>
</dbReference>
<reference evidence="1" key="1">
    <citation type="submission" date="2024-06" db="EMBL/GenBank/DDBJ databases">
        <authorList>
            <person name="Coelho C."/>
            <person name="Bento M."/>
            <person name="Garcia E."/>
            <person name="Camelo A."/>
            <person name="Brandao I."/>
            <person name="Espirito Santo C."/>
            <person name="Trovao J."/>
            <person name="Verissimo A."/>
            <person name="Costa J."/>
            <person name="Tiago I."/>
        </authorList>
    </citation>
    <scope>NUCLEOTIDE SEQUENCE</scope>
    <source>
        <strain evidence="1">KWT182</strain>
    </source>
</reference>
<sequence>MHTRAFHPYHRWEIELILKPVHGDDGLSYLDVIFNTTMETYRRYIMIENWQRLNDPYKFTLKTYGDRQGEKILFPEHGISLSQEKINFHEYKFKRERLPGRLREAAYKWSLHDDDMISFKDFWPDNLLFIKDPNVIGLNFKLRVGAALSSDEQDIYDSLIELTQADLPRARGSYLHVAEYVYSHNPWFEKIFVGDIITNYPQFMLVSSDHNSARDSLRQATKLNQETGRHMRQLIIFRIDNASKCTPVSFTNSSWLPPLSDYLYPPRSYFVVKGISYAIAEMENHIFPNERHSIILEEASEIPVSAKNLYNGELYIYDEKDPS</sequence>
<name>A0AAU7QC04_9GAMM</name>